<evidence type="ECO:0000313" key="6">
    <source>
        <dbReference type="EMBL" id="NHK27920.1"/>
    </source>
</evidence>
<accession>A0ABX0HIK7</accession>
<dbReference type="InterPro" id="IPR016828">
    <property type="entry name" value="Alpha-L-arabinofuranosidase"/>
</dbReference>
<name>A0ABX0HIK7_9PROT</name>
<keyword evidence="4 5" id="KW-0326">Glycosidase</keyword>
<organism evidence="6 7">
    <name type="scientific">Aquisalinus luteolus</name>
    <dbReference type="NCBI Taxonomy" id="1566827"/>
    <lineage>
        <taxon>Bacteria</taxon>
        <taxon>Pseudomonadati</taxon>
        <taxon>Pseudomonadota</taxon>
        <taxon>Alphaproteobacteria</taxon>
        <taxon>Parvularculales</taxon>
        <taxon>Parvularculaceae</taxon>
        <taxon>Aquisalinus</taxon>
    </lineage>
</organism>
<dbReference type="Proteomes" id="UP000818603">
    <property type="component" value="Unassembled WGS sequence"/>
</dbReference>
<evidence type="ECO:0000313" key="7">
    <source>
        <dbReference type="Proteomes" id="UP000818603"/>
    </source>
</evidence>
<dbReference type="EMBL" id="VCJR02000001">
    <property type="protein sequence ID" value="NHK27920.1"/>
    <property type="molecule type" value="Genomic_DNA"/>
</dbReference>
<dbReference type="Pfam" id="PF04616">
    <property type="entry name" value="Glyco_hydro_43"/>
    <property type="match status" value="1"/>
</dbReference>
<protein>
    <submittedName>
        <fullName evidence="6">Family 43 glycosylhydrolase</fullName>
    </submittedName>
</protein>
<reference evidence="6 7" key="1">
    <citation type="submission" date="2020-02" db="EMBL/GenBank/DDBJ databases">
        <title>Genome sequence of Parvularcula flava strain NH6-79.</title>
        <authorList>
            <person name="Abdul Karim M.H."/>
            <person name="Lam M.Q."/>
            <person name="Chen S.J."/>
            <person name="Yahya A."/>
            <person name="Shahir S."/>
            <person name="Shamsir M.S."/>
            <person name="Chong C.S."/>
        </authorList>
    </citation>
    <scope>NUCLEOTIDE SEQUENCE [LARGE SCALE GENOMIC DNA]</scope>
    <source>
        <strain evidence="6 7">NH6-79</strain>
    </source>
</reference>
<keyword evidence="3 5" id="KW-0378">Hydrolase</keyword>
<evidence type="ECO:0000256" key="1">
    <source>
        <dbReference type="ARBA" id="ARBA00009865"/>
    </source>
</evidence>
<keyword evidence="7" id="KW-1185">Reference proteome</keyword>
<dbReference type="RefSeq" id="WP_155139257.1">
    <property type="nucleotide sequence ID" value="NZ_BMGZ01000001.1"/>
</dbReference>
<evidence type="ECO:0000256" key="3">
    <source>
        <dbReference type="ARBA" id="ARBA00022801"/>
    </source>
</evidence>
<dbReference type="PANTHER" id="PTHR43817">
    <property type="entry name" value="GLYCOSYL HYDROLASE"/>
    <property type="match status" value="1"/>
</dbReference>
<proteinExistence type="inferred from homology"/>
<comment type="caution">
    <text evidence="6">The sequence shown here is derived from an EMBL/GenBank/DDBJ whole genome shotgun (WGS) entry which is preliminary data.</text>
</comment>
<evidence type="ECO:0000256" key="5">
    <source>
        <dbReference type="RuleBase" id="RU361187"/>
    </source>
</evidence>
<dbReference type="PIRSF" id="PIRSF025414">
    <property type="entry name" value="Alpha-L-arabinofuranosidase"/>
    <property type="match status" value="1"/>
</dbReference>
<comment type="similarity">
    <text evidence="1 5">Belongs to the glycosyl hydrolase 43 family.</text>
</comment>
<keyword evidence="2" id="KW-0732">Signal</keyword>
<dbReference type="InterPro" id="IPR006710">
    <property type="entry name" value="Glyco_hydro_43"/>
</dbReference>
<gene>
    <name evidence="6" type="ORF">FF098_008400</name>
</gene>
<dbReference type="InterPro" id="IPR023296">
    <property type="entry name" value="Glyco_hydro_beta-prop_sf"/>
</dbReference>
<sequence>MSQQAGDTDIEQTAEETMAASAINDSQPFIEQRADPWITQGEDGRYYFIATVPDYDQLEIRASDTLAGLKDAEPKVIWEKKETGPMGHHIWAPELHWVDGAWRIYFAAGEAENIWNIRMYALSNPSANPLEGEWTENGRVLSDMDDFSLDATTFEHRGKRYYIWAQRLPREHHNTGLVMSEMASATELTGPEIILTEPTLDWEIQGHYVNEGAAVIKHGGRIFITYSASATDHNYAVGLLWADEDADLMDPASWNKSQEPVFASNPDVSRFGPGHNSFTKTADGQDVLVYHARTYKEIEGNPLDNPDRHTFLHPFTWTEDGFPDFGKPGE</sequence>
<evidence type="ECO:0000256" key="4">
    <source>
        <dbReference type="ARBA" id="ARBA00023295"/>
    </source>
</evidence>
<dbReference type="Gene3D" id="2.115.10.20">
    <property type="entry name" value="Glycosyl hydrolase domain, family 43"/>
    <property type="match status" value="1"/>
</dbReference>
<evidence type="ECO:0000256" key="2">
    <source>
        <dbReference type="ARBA" id="ARBA00022729"/>
    </source>
</evidence>
<dbReference type="SUPFAM" id="SSF75005">
    <property type="entry name" value="Arabinanase/levansucrase/invertase"/>
    <property type="match status" value="1"/>
</dbReference>
<dbReference type="PANTHER" id="PTHR43817:SF1">
    <property type="entry name" value="HYDROLASE, FAMILY 43, PUTATIVE (AFU_ORTHOLOGUE AFUA_3G01660)-RELATED"/>
    <property type="match status" value="1"/>
</dbReference>